<dbReference type="EMBL" id="LUGM01000002">
    <property type="protein sequence ID" value="KYH14028.1"/>
    <property type="molecule type" value="Genomic_DNA"/>
</dbReference>
<dbReference type="GO" id="GO:0016747">
    <property type="term" value="F:acyltransferase activity, transferring groups other than amino-acyl groups"/>
    <property type="evidence" value="ECO:0007669"/>
    <property type="project" value="InterPro"/>
</dbReference>
<comment type="caution">
    <text evidence="2">The sequence shown here is derived from an EMBL/GenBank/DDBJ whole genome shotgun (WGS) entry which is preliminary data.</text>
</comment>
<dbReference type="Gene3D" id="3.40.630.30">
    <property type="match status" value="1"/>
</dbReference>
<keyword evidence="2" id="KW-0808">Transferase</keyword>
<dbReference type="SUPFAM" id="SSF55729">
    <property type="entry name" value="Acyl-CoA N-acyltransferases (Nat)"/>
    <property type="match status" value="1"/>
</dbReference>
<dbReference type="InterPro" id="IPR016181">
    <property type="entry name" value="Acyl_CoA_acyltransferase"/>
</dbReference>
<sequence>MSVVTRLFKNEDLQQIDNFLVLYEQLGYPTTKEELLGRLEKLNKHDDYYMLLLINEQGEVIGFSGMIHMMNFEKPGHYLRILAFVVNSHYRKQGNGRLLLNESEQLAHKLDCEALALNSGNREERLNAHAFYQAHGFNKKSLGFVKQL</sequence>
<protein>
    <submittedName>
        <fullName evidence="2">GNAT family acetyltransferase</fullName>
    </submittedName>
</protein>
<dbReference type="AlphaFoldDB" id="A0A151A3R4"/>
<name>A0A151A3R4_9STAP</name>
<evidence type="ECO:0000313" key="2">
    <source>
        <dbReference type="EMBL" id="KYH14028.1"/>
    </source>
</evidence>
<feature type="domain" description="N-acetyltransferase" evidence="1">
    <location>
        <begin position="3"/>
        <end position="148"/>
    </location>
</feature>
<evidence type="ECO:0000313" key="3">
    <source>
        <dbReference type="Proteomes" id="UP000075418"/>
    </source>
</evidence>
<dbReference type="InterPro" id="IPR000182">
    <property type="entry name" value="GNAT_dom"/>
</dbReference>
<dbReference type="RefSeq" id="WP_061854251.1">
    <property type="nucleotide sequence ID" value="NZ_LUGM01000002.1"/>
</dbReference>
<reference evidence="2 3" key="1">
    <citation type="submission" date="2016-02" db="EMBL/GenBank/DDBJ databases">
        <title>Draft genome sequence of hydrocarbon degrading Staphylococcus saprophyticus Strain CNV2, isolated from crude-oil contaminated soil from Noonmati Oil Refinery, Guwahati, Assam, India.</title>
        <authorList>
            <person name="Mukherjee A."/>
            <person name="Chettri B."/>
            <person name="Langpoklakpam J."/>
            <person name="Singh A.K."/>
            <person name="Chattopadhyay D.J."/>
        </authorList>
    </citation>
    <scope>NUCLEOTIDE SEQUENCE [LARGE SCALE GENOMIC DNA]</scope>
    <source>
        <strain evidence="2 3">CNV2</strain>
    </source>
</reference>
<dbReference type="Pfam" id="PF00583">
    <property type="entry name" value="Acetyltransf_1"/>
    <property type="match status" value="1"/>
</dbReference>
<accession>A0A151A3R4</accession>
<dbReference type="PROSITE" id="PS51186">
    <property type="entry name" value="GNAT"/>
    <property type="match status" value="1"/>
</dbReference>
<organism evidence="2 3">
    <name type="scientific">Staphylococcus kloosii</name>
    <dbReference type="NCBI Taxonomy" id="29384"/>
    <lineage>
        <taxon>Bacteria</taxon>
        <taxon>Bacillati</taxon>
        <taxon>Bacillota</taxon>
        <taxon>Bacilli</taxon>
        <taxon>Bacillales</taxon>
        <taxon>Staphylococcaceae</taxon>
        <taxon>Staphylococcus</taxon>
    </lineage>
</organism>
<proteinExistence type="predicted"/>
<evidence type="ECO:0000259" key="1">
    <source>
        <dbReference type="PROSITE" id="PS51186"/>
    </source>
</evidence>
<dbReference type="Proteomes" id="UP000075418">
    <property type="component" value="Unassembled WGS sequence"/>
</dbReference>
<dbReference type="CDD" id="cd04301">
    <property type="entry name" value="NAT_SF"/>
    <property type="match status" value="1"/>
</dbReference>
<gene>
    <name evidence="2" type="ORF">A0131_04335</name>
</gene>